<comment type="similarity">
    <text evidence="1">Belongs to the UPF0598 family.</text>
</comment>
<dbReference type="STRING" id="418985.A0A1V9XCI6"/>
<evidence type="ECO:0000313" key="2">
    <source>
        <dbReference type="EMBL" id="OQR71239.1"/>
    </source>
</evidence>
<dbReference type="AlphaFoldDB" id="A0A1V9XCI6"/>
<dbReference type="OrthoDB" id="10260024at2759"/>
<accession>A0A1V9XCI6</accession>
<dbReference type="Proteomes" id="UP000192247">
    <property type="component" value="Unassembled WGS sequence"/>
</dbReference>
<dbReference type="Pfam" id="PF14956">
    <property type="entry name" value="DUF4505"/>
    <property type="match status" value="1"/>
</dbReference>
<dbReference type="InterPro" id="IPR028108">
    <property type="entry name" value="DUF4505"/>
</dbReference>
<dbReference type="EMBL" id="MNPL01015114">
    <property type="protein sequence ID" value="OQR71239.1"/>
    <property type="molecule type" value="Genomic_DNA"/>
</dbReference>
<comment type="caution">
    <text evidence="2">The sequence shown here is derived from an EMBL/GenBank/DDBJ whole genome shotgun (WGS) entry which is preliminary data.</text>
</comment>
<protein>
    <submittedName>
        <fullName evidence="2">UPF0598 protein C8orf82-like</fullName>
    </submittedName>
</protein>
<name>A0A1V9XCI6_9ACAR</name>
<evidence type="ECO:0000313" key="3">
    <source>
        <dbReference type="Proteomes" id="UP000192247"/>
    </source>
</evidence>
<proteinExistence type="inferred from homology"/>
<reference evidence="2 3" key="1">
    <citation type="journal article" date="2017" name="Gigascience">
        <title>Draft genome of the honey bee ectoparasitic mite, Tropilaelaps mercedesae, is shaped by the parasitic life history.</title>
        <authorList>
            <person name="Dong X."/>
            <person name="Armstrong S.D."/>
            <person name="Xia D."/>
            <person name="Makepeace B.L."/>
            <person name="Darby A.C."/>
            <person name="Kadowaki T."/>
        </authorList>
    </citation>
    <scope>NUCLEOTIDE SEQUENCE [LARGE SCALE GENOMIC DNA]</scope>
    <source>
        <strain evidence="2">Wuxi-XJTLU</strain>
    </source>
</reference>
<gene>
    <name evidence="2" type="ORF">BIW11_11122</name>
</gene>
<dbReference type="PANTHER" id="PTHR31449:SF3">
    <property type="entry name" value="UPF0598 PROTEIN C8ORF82"/>
    <property type="match status" value="1"/>
</dbReference>
<keyword evidence="3" id="KW-1185">Reference proteome</keyword>
<organism evidence="2 3">
    <name type="scientific">Tropilaelaps mercedesae</name>
    <dbReference type="NCBI Taxonomy" id="418985"/>
    <lineage>
        <taxon>Eukaryota</taxon>
        <taxon>Metazoa</taxon>
        <taxon>Ecdysozoa</taxon>
        <taxon>Arthropoda</taxon>
        <taxon>Chelicerata</taxon>
        <taxon>Arachnida</taxon>
        <taxon>Acari</taxon>
        <taxon>Parasitiformes</taxon>
        <taxon>Mesostigmata</taxon>
        <taxon>Gamasina</taxon>
        <taxon>Dermanyssoidea</taxon>
        <taxon>Laelapidae</taxon>
        <taxon>Tropilaelaps</taxon>
    </lineage>
</organism>
<dbReference type="InParanoid" id="A0A1V9XCI6"/>
<dbReference type="PANTHER" id="PTHR31449">
    <property type="entry name" value="UPF0598 PROTEIN C8ORF82"/>
    <property type="match status" value="1"/>
</dbReference>
<evidence type="ECO:0000256" key="1">
    <source>
        <dbReference type="ARBA" id="ARBA00006322"/>
    </source>
</evidence>
<sequence length="162" mass="19165">MTARALAAPSRAVQWTNSFHMSMIAQRSKCDVRRNSQQRDSRRRVTYVQGQAGTKFKREYFYMVDHQGMLFLDDARMKNFTSCFKEHKFLHFFFTRVRLNNTGFYQDVFPYVSPCGVEMNYIRCDDVPIVFTQLLPEENVLLHNHAGTKLQVRNFHIRLTPT</sequence>